<feature type="compositionally biased region" description="Basic and acidic residues" evidence="3">
    <location>
        <begin position="41"/>
        <end position="50"/>
    </location>
</feature>
<reference evidence="6 7" key="1">
    <citation type="journal article" date="2007" name="Nature">
        <title>The medaka draft genome and insights into vertebrate genome evolution.</title>
        <authorList>
            <person name="Kasahara M."/>
            <person name="Naruse K."/>
            <person name="Sasaki S."/>
            <person name="Nakatani Y."/>
            <person name="Qu W."/>
            <person name="Ahsan B."/>
            <person name="Yamada T."/>
            <person name="Nagayasu Y."/>
            <person name="Doi K."/>
            <person name="Kasai Y."/>
            <person name="Jindo T."/>
            <person name="Kobayashi D."/>
            <person name="Shimada A."/>
            <person name="Toyoda A."/>
            <person name="Kuroki Y."/>
            <person name="Fujiyama A."/>
            <person name="Sasaki T."/>
            <person name="Shimizu A."/>
            <person name="Asakawa S."/>
            <person name="Shimizu N."/>
            <person name="Hashimoto S."/>
            <person name="Yang J."/>
            <person name="Lee Y."/>
            <person name="Matsushima K."/>
            <person name="Sugano S."/>
            <person name="Sakaizumi M."/>
            <person name="Narita T."/>
            <person name="Ohishi K."/>
            <person name="Haga S."/>
            <person name="Ohta F."/>
            <person name="Nomoto H."/>
            <person name="Nogata K."/>
            <person name="Morishita T."/>
            <person name="Endo T."/>
            <person name="Shin-I T."/>
            <person name="Takeda H."/>
            <person name="Morishita S."/>
            <person name="Kohara Y."/>
        </authorList>
    </citation>
    <scope>NUCLEOTIDE SEQUENCE [LARGE SCALE GENOMIC DNA]</scope>
    <source>
        <strain evidence="6 7">Hd-rR</strain>
    </source>
</reference>
<reference evidence="6" key="3">
    <citation type="submission" date="2025-09" db="UniProtKB">
        <authorList>
            <consortium name="Ensembl"/>
        </authorList>
    </citation>
    <scope>IDENTIFICATION</scope>
    <source>
        <strain evidence="6">Hd-rR</strain>
    </source>
</reference>
<dbReference type="SUPFAM" id="SSF56854">
    <property type="entry name" value="Bcl-2 inhibitors of programmed cell death"/>
    <property type="match status" value="1"/>
</dbReference>
<organism evidence="6 7">
    <name type="scientific">Oryzias latipes</name>
    <name type="common">Japanese rice fish</name>
    <name type="synonym">Japanese killifish</name>
    <dbReference type="NCBI Taxonomy" id="8090"/>
    <lineage>
        <taxon>Eukaryota</taxon>
        <taxon>Metazoa</taxon>
        <taxon>Chordata</taxon>
        <taxon>Craniata</taxon>
        <taxon>Vertebrata</taxon>
        <taxon>Euteleostomi</taxon>
        <taxon>Actinopterygii</taxon>
        <taxon>Neopterygii</taxon>
        <taxon>Teleostei</taxon>
        <taxon>Neoteleostei</taxon>
        <taxon>Acanthomorphata</taxon>
        <taxon>Ovalentaria</taxon>
        <taxon>Atherinomorphae</taxon>
        <taxon>Beloniformes</taxon>
        <taxon>Adrianichthyidae</taxon>
        <taxon>Oryziinae</taxon>
        <taxon>Oryzias</taxon>
    </lineage>
</organism>
<dbReference type="InParanoid" id="A0A3B3I2Q5"/>
<dbReference type="GeneTree" id="ENSGT01130000278332"/>
<keyword evidence="7" id="KW-1185">Reference proteome</keyword>
<evidence type="ECO:0000256" key="4">
    <source>
        <dbReference type="SAM" id="Phobius"/>
    </source>
</evidence>
<dbReference type="Bgee" id="ENSORLG00000024903">
    <property type="expression patterns" value="Expressed in animal zygote and 14 other cell types or tissues"/>
</dbReference>
<dbReference type="GO" id="GO:0001836">
    <property type="term" value="P:release of cytochrome c from mitochondria"/>
    <property type="evidence" value="ECO:0000318"/>
    <property type="project" value="GO_Central"/>
</dbReference>
<dbReference type="Proteomes" id="UP000001038">
    <property type="component" value="Chromosome 5"/>
</dbReference>
<evidence type="ECO:0000256" key="3">
    <source>
        <dbReference type="SAM" id="MobiDB-lite"/>
    </source>
</evidence>
<sequence>MSHCNRELVRFYLAYKMSCRDYPVSLLKPTDDGGETEEDHSDARNRRLVSSEDGRLRRSCPCCASMDAIKSTLKDSADEFERRFHQGFSDLSVQLHITPDTAYQNFKRVLDELFKDGINWGRVVGLFVFGGALCVECVERNMGELVSRIAEWMTQYLDEQISPWIHSHGGWDCFARLYGQNGAAEARRFQETLKKWMLVTVALLTGLLLGVLITKKR</sequence>
<dbReference type="InterPro" id="IPR002475">
    <property type="entry name" value="Bcl2-like"/>
</dbReference>
<dbReference type="OrthoDB" id="6021377at2759"/>
<evidence type="ECO:0000256" key="1">
    <source>
        <dbReference type="ARBA" id="ARBA00009458"/>
    </source>
</evidence>
<keyword evidence="4" id="KW-0472">Membrane</keyword>
<evidence type="ECO:0000256" key="2">
    <source>
        <dbReference type="ARBA" id="ARBA00022703"/>
    </source>
</evidence>
<dbReference type="STRING" id="8090.ENSORLP00000038040"/>
<protein>
    <recommendedName>
        <fullName evidence="5">Bcl-2 Bcl-2 homology region 1-3 domain-containing protein</fullName>
    </recommendedName>
</protein>
<dbReference type="Pfam" id="PF00452">
    <property type="entry name" value="Bcl-2"/>
    <property type="match status" value="1"/>
</dbReference>
<dbReference type="InterPro" id="IPR026298">
    <property type="entry name" value="Bcl-2_fam"/>
</dbReference>
<dbReference type="PRINTS" id="PR01864">
    <property type="entry name" value="APOPREGBCLX"/>
</dbReference>
<dbReference type="AlphaFoldDB" id="A0A3B3I2Q5"/>
<feature type="transmembrane region" description="Helical" evidence="4">
    <location>
        <begin position="196"/>
        <end position="214"/>
    </location>
</feature>
<dbReference type="GO" id="GO:0043065">
    <property type="term" value="P:positive regulation of apoptotic process"/>
    <property type="evidence" value="ECO:0000318"/>
    <property type="project" value="GO_Central"/>
</dbReference>
<dbReference type="InterPro" id="IPR036834">
    <property type="entry name" value="Bcl-2-like_sf"/>
</dbReference>
<dbReference type="InterPro" id="IPR020717">
    <property type="entry name" value="Bcl2_BH1_motif_CS"/>
</dbReference>
<evidence type="ECO:0000313" key="6">
    <source>
        <dbReference type="Ensembl" id="ENSORLP00000038040.1"/>
    </source>
</evidence>
<reference evidence="6" key="2">
    <citation type="submission" date="2025-08" db="UniProtKB">
        <authorList>
            <consortium name="Ensembl"/>
        </authorList>
    </citation>
    <scope>IDENTIFICATION</scope>
    <source>
        <strain evidence="6">Hd-rR</strain>
    </source>
</reference>
<evidence type="ECO:0000259" key="5">
    <source>
        <dbReference type="SMART" id="SM00337"/>
    </source>
</evidence>
<feature type="domain" description="Bcl-2 Bcl-2 homology region 1-3" evidence="5">
    <location>
        <begin position="73"/>
        <end position="171"/>
    </location>
</feature>
<dbReference type="KEGG" id="ola:101165300"/>
<keyword evidence="4" id="KW-1133">Transmembrane helix</keyword>
<dbReference type="GeneID" id="101165300"/>
<dbReference type="PROSITE" id="PS01080">
    <property type="entry name" value="BH1"/>
    <property type="match status" value="1"/>
</dbReference>
<name>A0A3B3I2Q5_ORYLA</name>
<proteinExistence type="inferred from homology"/>
<dbReference type="Ensembl" id="ENSORLT00000046675.1">
    <property type="protein sequence ID" value="ENSORLP00000038040.1"/>
    <property type="gene ID" value="ENSORLG00000024903.1"/>
</dbReference>
<dbReference type="GO" id="GO:0005741">
    <property type="term" value="C:mitochondrial outer membrane"/>
    <property type="evidence" value="ECO:0000318"/>
    <property type="project" value="GO_Central"/>
</dbReference>
<dbReference type="CDD" id="cd06845">
    <property type="entry name" value="Bcl-2_like"/>
    <property type="match status" value="1"/>
</dbReference>
<feature type="region of interest" description="Disordered" evidence="3">
    <location>
        <begin position="30"/>
        <end position="50"/>
    </location>
</feature>
<comment type="similarity">
    <text evidence="1">Belongs to the Bcl-2 family.</text>
</comment>
<dbReference type="GO" id="GO:0008630">
    <property type="term" value="P:intrinsic apoptotic signaling pathway in response to DNA damage"/>
    <property type="evidence" value="ECO:0000318"/>
    <property type="project" value="GO_Central"/>
</dbReference>
<accession>A0A3B3I2Q5</accession>
<dbReference type="GO" id="GO:0015267">
    <property type="term" value="F:channel activity"/>
    <property type="evidence" value="ECO:0000318"/>
    <property type="project" value="GO_Central"/>
</dbReference>
<dbReference type="PRINTS" id="PR01862">
    <property type="entry name" value="BCL2FAMILY"/>
</dbReference>
<dbReference type="SMART" id="SM00337">
    <property type="entry name" value="BCL"/>
    <property type="match status" value="1"/>
</dbReference>
<dbReference type="PANTHER" id="PTHR11256">
    <property type="entry name" value="BCL-2 RELATED"/>
    <property type="match status" value="1"/>
</dbReference>
<dbReference type="InterPro" id="IPR046371">
    <property type="entry name" value="Bcl-2_BH1-3"/>
</dbReference>
<keyword evidence="2" id="KW-0053">Apoptosis</keyword>
<dbReference type="InterPro" id="IPR013279">
    <property type="entry name" value="Apop_reg_BclX"/>
</dbReference>
<dbReference type="PROSITE" id="PS50062">
    <property type="entry name" value="BCL2_FAMILY"/>
    <property type="match status" value="1"/>
</dbReference>
<evidence type="ECO:0000313" key="7">
    <source>
        <dbReference type="Proteomes" id="UP000001038"/>
    </source>
</evidence>
<dbReference type="PANTHER" id="PTHR11256:SF12">
    <property type="entry name" value="BCL-2-LIKE PROTEIN 1"/>
    <property type="match status" value="1"/>
</dbReference>
<dbReference type="GO" id="GO:0097192">
    <property type="term" value="P:extrinsic apoptotic signaling pathway in absence of ligand"/>
    <property type="evidence" value="ECO:0000318"/>
    <property type="project" value="GO_Central"/>
</dbReference>
<keyword evidence="4" id="KW-0812">Transmembrane</keyword>
<gene>
    <name evidence="6" type="primary">LOC101165300</name>
</gene>
<dbReference type="Gene3D" id="1.10.437.10">
    <property type="entry name" value="Blc2-like"/>
    <property type="match status" value="1"/>
</dbReference>
<dbReference type="RefSeq" id="XP_011473713.1">
    <property type="nucleotide sequence ID" value="XM_011475411.2"/>
</dbReference>